<accession>A0ABN7VED9</accession>
<reference evidence="2 3" key="1">
    <citation type="submission" date="2021-06" db="EMBL/GenBank/DDBJ databases">
        <authorList>
            <person name="Kallberg Y."/>
            <person name="Tangrot J."/>
            <person name="Rosling A."/>
        </authorList>
    </citation>
    <scope>NUCLEOTIDE SEQUENCE [LARGE SCALE GENOMIC DNA]</scope>
    <source>
        <strain evidence="2 3">120-4 pot B 10/14</strain>
    </source>
</reference>
<organism evidence="2 3">
    <name type="scientific">Gigaspora margarita</name>
    <dbReference type="NCBI Taxonomy" id="4874"/>
    <lineage>
        <taxon>Eukaryota</taxon>
        <taxon>Fungi</taxon>
        <taxon>Fungi incertae sedis</taxon>
        <taxon>Mucoromycota</taxon>
        <taxon>Glomeromycotina</taxon>
        <taxon>Glomeromycetes</taxon>
        <taxon>Diversisporales</taxon>
        <taxon>Gigasporaceae</taxon>
        <taxon>Gigaspora</taxon>
    </lineage>
</organism>
<dbReference type="InterPro" id="IPR036397">
    <property type="entry name" value="RNaseH_sf"/>
</dbReference>
<feature type="region of interest" description="Disordered" evidence="1">
    <location>
        <begin position="59"/>
        <end position="81"/>
    </location>
</feature>
<dbReference type="Proteomes" id="UP000789901">
    <property type="component" value="Unassembled WGS sequence"/>
</dbReference>
<keyword evidence="3" id="KW-1185">Reference proteome</keyword>
<protein>
    <submittedName>
        <fullName evidence="2">574_t:CDS:1</fullName>
    </submittedName>
</protein>
<dbReference type="Gene3D" id="3.30.420.10">
    <property type="entry name" value="Ribonuclease H-like superfamily/Ribonuclease H"/>
    <property type="match status" value="1"/>
</dbReference>
<proteinExistence type="predicted"/>
<comment type="caution">
    <text evidence="2">The sequence shown here is derived from an EMBL/GenBank/DDBJ whole genome shotgun (WGS) entry which is preliminary data.</text>
</comment>
<sequence>MQIKLNLVSLAQDTYYRDLTENEQEFKELRSLDNSNEKLESSTKKILLLYQWILVKERQRKRQYSSYGSRSSTGERERKSISQRHIATTRQWLKQKNSDLLLLIRKAVSIKEIRLSLVNIKDHSNNRWNDRADSLANILV</sequence>
<gene>
    <name evidence="2" type="ORF">GMARGA_LOCUS17737</name>
</gene>
<evidence type="ECO:0000313" key="3">
    <source>
        <dbReference type="Proteomes" id="UP000789901"/>
    </source>
</evidence>
<evidence type="ECO:0000256" key="1">
    <source>
        <dbReference type="SAM" id="MobiDB-lite"/>
    </source>
</evidence>
<evidence type="ECO:0000313" key="2">
    <source>
        <dbReference type="EMBL" id="CAG8763364.1"/>
    </source>
</evidence>
<name>A0ABN7VED9_GIGMA</name>
<dbReference type="EMBL" id="CAJVQB010013628">
    <property type="protein sequence ID" value="CAG8763364.1"/>
    <property type="molecule type" value="Genomic_DNA"/>
</dbReference>